<evidence type="ECO:0000256" key="3">
    <source>
        <dbReference type="ARBA" id="ARBA00022553"/>
    </source>
</evidence>
<dbReference type="InterPro" id="IPR000014">
    <property type="entry name" value="PAS"/>
</dbReference>
<dbReference type="EMBL" id="CP003167">
    <property type="protein sequence ID" value="AGB01459.1"/>
    <property type="molecule type" value="Genomic_DNA"/>
</dbReference>
<dbReference type="InParanoid" id="L0HED2"/>
<feature type="domain" description="PAS" evidence="8">
    <location>
        <begin position="602"/>
        <end position="668"/>
    </location>
</feature>
<dbReference type="SUPFAM" id="SSF55785">
    <property type="entry name" value="PYP-like sensor domain (PAS domain)"/>
    <property type="match status" value="4"/>
</dbReference>
<evidence type="ECO:0000313" key="10">
    <source>
        <dbReference type="EMBL" id="AGB01459.1"/>
    </source>
</evidence>
<dbReference type="eggNOG" id="arCOG02350">
    <property type="taxonomic scope" value="Archaea"/>
</dbReference>
<dbReference type="Pfam" id="PF00989">
    <property type="entry name" value="PAS"/>
    <property type="match status" value="1"/>
</dbReference>
<reference evidence="10 11" key="2">
    <citation type="journal article" date="2014" name="Genome Announc.">
        <title>Complete Genome Sequence of Methanoregula formicica SMSPT, a Mesophilic Hydrogenotrophic Methanogen Isolated from a Methanogenic Upflow Anaerobic Sludge Blanket Reactor.</title>
        <authorList>
            <person name="Yamamoto K."/>
            <person name="Tamaki H."/>
            <person name="Cadillo-Quiroz H."/>
            <person name="Imachi H."/>
            <person name="Kyrpides N."/>
            <person name="Woyke T."/>
            <person name="Goodwin L."/>
            <person name="Zinder S.H."/>
            <person name="Kamagata Y."/>
            <person name="Liu W.T."/>
        </authorList>
    </citation>
    <scope>NUCLEOTIDE SEQUENCE [LARGE SCALE GENOMIC DNA]</scope>
    <source>
        <strain evidence="11">DSM 22288 / NBRC 105244 / SMSP</strain>
    </source>
</reference>
<dbReference type="Proteomes" id="UP000010824">
    <property type="component" value="Chromosome"/>
</dbReference>
<evidence type="ECO:0000256" key="1">
    <source>
        <dbReference type="ARBA" id="ARBA00000085"/>
    </source>
</evidence>
<dbReference type="HOGENOM" id="CLU_312315_0_0_2"/>
<evidence type="ECO:0000259" key="9">
    <source>
        <dbReference type="PROSITE" id="PS50113"/>
    </source>
</evidence>
<dbReference type="SUPFAM" id="SSF55874">
    <property type="entry name" value="ATPase domain of HSP90 chaperone/DNA topoisomerase II/histidine kinase"/>
    <property type="match status" value="1"/>
</dbReference>
<dbReference type="InterPro" id="IPR035965">
    <property type="entry name" value="PAS-like_dom_sf"/>
</dbReference>
<dbReference type="InterPro" id="IPR001610">
    <property type="entry name" value="PAC"/>
</dbReference>
<dbReference type="Gene3D" id="3.30.565.10">
    <property type="entry name" value="Histidine kinase-like ATPase, C-terminal domain"/>
    <property type="match status" value="1"/>
</dbReference>
<dbReference type="GO" id="GO:0006355">
    <property type="term" value="P:regulation of DNA-templated transcription"/>
    <property type="evidence" value="ECO:0007669"/>
    <property type="project" value="InterPro"/>
</dbReference>
<evidence type="ECO:0000259" key="8">
    <source>
        <dbReference type="PROSITE" id="PS50112"/>
    </source>
</evidence>
<evidence type="ECO:0000256" key="5">
    <source>
        <dbReference type="ARBA" id="ARBA00022777"/>
    </source>
</evidence>
<dbReference type="OrthoDB" id="8127at2157"/>
<feature type="transmembrane region" description="Helical" evidence="6">
    <location>
        <begin position="215"/>
        <end position="233"/>
    </location>
</feature>
<dbReference type="AlphaFoldDB" id="L0HED2"/>
<dbReference type="eggNOG" id="arCOG06192">
    <property type="taxonomic scope" value="Archaea"/>
</dbReference>
<accession>L0HED2</accession>
<evidence type="ECO:0000313" key="11">
    <source>
        <dbReference type="Proteomes" id="UP000010824"/>
    </source>
</evidence>
<dbReference type="InterPro" id="IPR052162">
    <property type="entry name" value="Sensor_kinase/Photoreceptor"/>
</dbReference>
<reference evidence="11" key="1">
    <citation type="submission" date="2011-12" db="EMBL/GenBank/DDBJ databases">
        <title>Complete sequence of Methanoregula formicicum SMSP.</title>
        <authorList>
            <person name="Lucas S."/>
            <person name="Han J."/>
            <person name="Lapidus A."/>
            <person name="Cheng J.-F."/>
            <person name="Goodwin L."/>
            <person name="Pitluck S."/>
            <person name="Peters L."/>
            <person name="Ovchinnikova G."/>
            <person name="Teshima H."/>
            <person name="Detter J.C."/>
            <person name="Han C."/>
            <person name="Tapia R."/>
            <person name="Land M."/>
            <person name="Hauser L."/>
            <person name="Kyrpides N."/>
            <person name="Ivanova N."/>
            <person name="Pagani I."/>
            <person name="Imachi H."/>
            <person name="Tamaki H."/>
            <person name="Sekiguchi Y."/>
            <person name="Kamagata Y."/>
            <person name="Cadillo-Quiroz H."/>
            <person name="Zinder S."/>
            <person name="Liu W.-T."/>
            <person name="Woyke T."/>
        </authorList>
    </citation>
    <scope>NUCLEOTIDE SEQUENCE [LARGE SCALE GENOMIC DNA]</scope>
    <source>
        <strain evidence="11">DSM 22288 / NBRC 105244 / SMSP</strain>
    </source>
</reference>
<dbReference type="Pfam" id="PF08448">
    <property type="entry name" value="PAS_4"/>
    <property type="match status" value="2"/>
</dbReference>
<dbReference type="Pfam" id="PF02518">
    <property type="entry name" value="HATPase_c"/>
    <property type="match status" value="1"/>
</dbReference>
<dbReference type="InterPro" id="IPR005467">
    <property type="entry name" value="His_kinase_dom"/>
</dbReference>
<dbReference type="SMART" id="SM00387">
    <property type="entry name" value="HATPase_c"/>
    <property type="match status" value="1"/>
</dbReference>
<keyword evidence="5" id="KW-0418">Kinase</keyword>
<dbReference type="InterPro" id="IPR036890">
    <property type="entry name" value="HATPase_C_sf"/>
</dbReference>
<feature type="domain" description="PAS" evidence="8">
    <location>
        <begin position="356"/>
        <end position="426"/>
    </location>
</feature>
<feature type="domain" description="PAC" evidence="9">
    <location>
        <begin position="673"/>
        <end position="725"/>
    </location>
</feature>
<dbReference type="SMART" id="SM00091">
    <property type="entry name" value="PAS"/>
    <property type="match status" value="4"/>
</dbReference>
<dbReference type="NCBIfam" id="TIGR00229">
    <property type="entry name" value="sensory_box"/>
    <property type="match status" value="4"/>
</dbReference>
<evidence type="ECO:0000256" key="2">
    <source>
        <dbReference type="ARBA" id="ARBA00012438"/>
    </source>
</evidence>
<feature type="domain" description="Histidine kinase" evidence="7">
    <location>
        <begin position="736"/>
        <end position="934"/>
    </location>
</feature>
<evidence type="ECO:0000259" key="7">
    <source>
        <dbReference type="PROSITE" id="PS50109"/>
    </source>
</evidence>
<dbReference type="GO" id="GO:0004673">
    <property type="term" value="F:protein histidine kinase activity"/>
    <property type="evidence" value="ECO:0007669"/>
    <property type="project" value="UniProtKB-EC"/>
</dbReference>
<feature type="transmembrane region" description="Helical" evidence="6">
    <location>
        <begin position="76"/>
        <end position="93"/>
    </location>
</feature>
<feature type="transmembrane region" description="Helical" evidence="6">
    <location>
        <begin position="105"/>
        <end position="127"/>
    </location>
</feature>
<dbReference type="InterPro" id="IPR013767">
    <property type="entry name" value="PAS_fold"/>
</dbReference>
<dbReference type="InterPro" id="IPR013656">
    <property type="entry name" value="PAS_4"/>
</dbReference>
<feature type="domain" description="PAC" evidence="9">
    <location>
        <begin position="302"/>
        <end position="355"/>
    </location>
</feature>
<dbReference type="CDD" id="cd00130">
    <property type="entry name" value="PAS"/>
    <property type="match status" value="4"/>
</dbReference>
<dbReference type="InterPro" id="IPR031621">
    <property type="entry name" value="HisKA_7TM"/>
</dbReference>
<dbReference type="PROSITE" id="PS50113">
    <property type="entry name" value="PAC"/>
    <property type="match status" value="3"/>
</dbReference>
<dbReference type="eggNOG" id="arCOG02327">
    <property type="taxonomic scope" value="Archaea"/>
</dbReference>
<sequence precursor="true">MTSDLIFDLLIVMLFISGVSMAAVGWYTRRFVGRVPAAAPFVLLMLCAAAWAFLYILDLLTMSLPLRIFYHNLRFLYLPFISVLELWLVLAYVNRTEWIRRDLAAIVLIIPVLSALLAVTSPFHTFFRYNFSINTAGPVPVLVYSESFFYQIYFLYSFVLLAIAIILLIHETRKRGTLWETSTILLLIALTFPTVLDYFAETTRFPFPGVNPTPALLWIAAILYAIALFRYHFLDIIPIARGRLIEALSKPVLVLDTADRVIDINPAACSLFSLTPAAALGKTIEEIVPDWPDFLSLCREKTTMKKDLVRTRNKEVFHYIGSVEPLLGINGVPEGHLVFLQDITDLKRAQEALREKTEELDQYFSTSLDLFCIADSQGYFRRLNPEWEKTLGYSLGDLEGRRFLDFVHPDDVPATLDAISTLSAQKEVLNFTNRYRHRDGSYRWIEWRSFPKGDRIFAAARDITKRRLAEQQLADHTRFLSTLIDTLPLPLFYKDAGGKYLGCNRPFEEYLGIGRSALIGKTVYDIAPKELADVYFAADLELLKNNGFQTYEAQVRYADGSLHDVIYYKACYLDHRGATGGIIGAFLDITERKRMESALRESEEKYRTIIEEMQDLFYRTDISGKITMLSPSAFTISGYTRDELIGQDVARVYADPHDREKLLTILKEKGSVDSFALDLKVRDGSIRHVTTSSHFYRDADGNVLGVEGVIHDITEQRRAEEALRIANKKLHLMSSITRHDIRNQLMALMAFIELSKDSIDKPEELIGFLKKNQKIAETITRQITFTKDYEDLGLNAPLWQDVNASIDAAVALLPMRNIRVDKEVTGLEVFADPLAEKVFYNLIDNSLRYGGEKMTTIRVTSRVEGPLLVLVYEDDGGGIPEWDKKVIFDKGVGKNTGLGLYLSREILAITGIGIIENGVPGEGARFEMVVPKDGYRFIS</sequence>
<dbReference type="PROSITE" id="PS50109">
    <property type="entry name" value="HIS_KIN"/>
    <property type="match status" value="1"/>
</dbReference>
<keyword evidence="11" id="KW-1185">Reference proteome</keyword>
<feature type="transmembrane region" description="Helical" evidence="6">
    <location>
        <begin position="6"/>
        <end position="28"/>
    </location>
</feature>
<keyword evidence="6" id="KW-1133">Transmembrane helix</keyword>
<keyword evidence="3" id="KW-0597">Phosphoprotein</keyword>
<dbReference type="eggNOG" id="arCOG06193">
    <property type="taxonomic scope" value="Archaea"/>
</dbReference>
<proteinExistence type="predicted"/>
<dbReference type="KEGG" id="mfo:Metfor_0385"/>
<name>L0HED2_METFS</name>
<evidence type="ECO:0000256" key="4">
    <source>
        <dbReference type="ARBA" id="ARBA00022679"/>
    </source>
</evidence>
<dbReference type="STRING" id="593750.Metfor_0385"/>
<dbReference type="InterPro" id="IPR003594">
    <property type="entry name" value="HATPase_dom"/>
</dbReference>
<dbReference type="Pfam" id="PF16927">
    <property type="entry name" value="HisKA_7TM"/>
    <property type="match status" value="1"/>
</dbReference>
<dbReference type="PANTHER" id="PTHR43304">
    <property type="entry name" value="PHYTOCHROME-LIKE PROTEIN CPH1"/>
    <property type="match status" value="1"/>
</dbReference>
<feature type="transmembrane region" description="Helical" evidence="6">
    <location>
        <begin position="35"/>
        <end position="56"/>
    </location>
</feature>
<organism evidence="10 11">
    <name type="scientific">Methanoregula formicica (strain DSM 22288 / NBRC 105244 / SMSP)</name>
    <dbReference type="NCBI Taxonomy" id="593750"/>
    <lineage>
        <taxon>Archaea</taxon>
        <taxon>Methanobacteriati</taxon>
        <taxon>Methanobacteriota</taxon>
        <taxon>Stenosarchaea group</taxon>
        <taxon>Methanomicrobia</taxon>
        <taxon>Methanomicrobiales</taxon>
        <taxon>Methanoregulaceae</taxon>
        <taxon>Methanoregula</taxon>
    </lineage>
</organism>
<keyword evidence="6" id="KW-0472">Membrane</keyword>
<feature type="transmembrane region" description="Helical" evidence="6">
    <location>
        <begin position="147"/>
        <end position="169"/>
    </location>
</feature>
<dbReference type="CDD" id="cd00075">
    <property type="entry name" value="HATPase"/>
    <property type="match status" value="1"/>
</dbReference>
<dbReference type="Gene3D" id="3.30.450.20">
    <property type="entry name" value="PAS domain"/>
    <property type="match status" value="4"/>
</dbReference>
<dbReference type="InterPro" id="IPR000700">
    <property type="entry name" value="PAS-assoc_C"/>
</dbReference>
<protein>
    <recommendedName>
        <fullName evidence="2">histidine kinase</fullName>
        <ecNumber evidence="2">2.7.13.3</ecNumber>
    </recommendedName>
</protein>
<dbReference type="Pfam" id="PF08447">
    <property type="entry name" value="PAS_3"/>
    <property type="match status" value="1"/>
</dbReference>
<feature type="domain" description="PAS" evidence="8">
    <location>
        <begin position="243"/>
        <end position="290"/>
    </location>
</feature>
<dbReference type="InterPro" id="IPR013655">
    <property type="entry name" value="PAS_fold_3"/>
</dbReference>
<dbReference type="RefSeq" id="WP_015284423.1">
    <property type="nucleotide sequence ID" value="NC_019943.1"/>
</dbReference>
<gene>
    <name evidence="10" type="ordered locus">Metfor_0385</name>
</gene>
<evidence type="ECO:0000256" key="6">
    <source>
        <dbReference type="SAM" id="Phobius"/>
    </source>
</evidence>
<dbReference type="EC" id="2.7.13.3" evidence="2"/>
<feature type="domain" description="PAS" evidence="8">
    <location>
        <begin position="476"/>
        <end position="526"/>
    </location>
</feature>
<feature type="transmembrane region" description="Helical" evidence="6">
    <location>
        <begin position="176"/>
        <end position="195"/>
    </location>
</feature>
<dbReference type="PROSITE" id="PS50112">
    <property type="entry name" value="PAS"/>
    <property type="match status" value="4"/>
</dbReference>
<keyword evidence="4" id="KW-0808">Transferase</keyword>
<dbReference type="SMART" id="SM00086">
    <property type="entry name" value="PAC"/>
    <property type="match status" value="3"/>
</dbReference>
<comment type="catalytic activity">
    <reaction evidence="1">
        <text>ATP + protein L-histidine = ADP + protein N-phospho-L-histidine.</text>
        <dbReference type="EC" id="2.7.13.3"/>
    </reaction>
</comment>
<dbReference type="GeneID" id="25397770"/>
<feature type="domain" description="PAC" evidence="9">
    <location>
        <begin position="549"/>
        <end position="601"/>
    </location>
</feature>
<keyword evidence="6" id="KW-0812">Transmembrane</keyword>
<dbReference type="PANTHER" id="PTHR43304:SF1">
    <property type="entry name" value="PAC DOMAIN-CONTAINING PROTEIN"/>
    <property type="match status" value="1"/>
</dbReference>